<keyword evidence="1" id="KW-0812">Transmembrane</keyword>
<feature type="transmembrane region" description="Helical" evidence="1">
    <location>
        <begin position="25"/>
        <end position="44"/>
    </location>
</feature>
<reference evidence="2" key="1">
    <citation type="journal article" date="2014" name="Insect Biochem. Mol. Biol.">
        <title>An insight into the sialome of the frog biting fly, Corethrella appendiculata.</title>
        <authorList>
            <person name="Ribeiro J.M.C."/>
            <person name="Chagas A.C."/>
            <person name="Pham V.M."/>
            <person name="Lounibos L.P."/>
            <person name="Calvo E."/>
        </authorList>
    </citation>
    <scope>NUCLEOTIDE SEQUENCE</scope>
    <source>
        <tissue evidence="2">Salivary glands</tissue>
    </source>
</reference>
<name>U5ELN9_9DIPT</name>
<evidence type="ECO:0000256" key="1">
    <source>
        <dbReference type="SAM" id="Phobius"/>
    </source>
</evidence>
<accession>U5ELN9</accession>
<evidence type="ECO:0000313" key="2">
    <source>
        <dbReference type="EMBL" id="JAB55056.1"/>
    </source>
</evidence>
<organism evidence="2">
    <name type="scientific">Corethrella appendiculata</name>
    <dbReference type="NCBI Taxonomy" id="1370023"/>
    <lineage>
        <taxon>Eukaryota</taxon>
        <taxon>Metazoa</taxon>
        <taxon>Ecdysozoa</taxon>
        <taxon>Arthropoda</taxon>
        <taxon>Hexapoda</taxon>
        <taxon>Insecta</taxon>
        <taxon>Pterygota</taxon>
        <taxon>Neoptera</taxon>
        <taxon>Endopterygota</taxon>
        <taxon>Diptera</taxon>
        <taxon>Nematocera</taxon>
        <taxon>Culicoidea</taxon>
        <taxon>Chaoboridae</taxon>
        <taxon>Corethrella</taxon>
    </lineage>
</organism>
<dbReference type="EMBL" id="GANO01004815">
    <property type="protein sequence ID" value="JAB55056.1"/>
    <property type="molecule type" value="mRNA"/>
</dbReference>
<proteinExistence type="evidence at transcript level"/>
<sequence length="99" mass="11699">MGGVDTSKWKPRKARGTLSYRFGNWFSLGVITAGVSIFSIYYFLIIDGNKFVEKYTEKFLTLSEEEKDRKFFIRNSFLPQKSGDQIRKYMKEFQNDTTR</sequence>
<keyword evidence="1" id="KW-1133">Transmembrane helix</keyword>
<dbReference type="AlphaFoldDB" id="U5ELN9"/>
<protein>
    <submittedName>
        <fullName evidence="2">Uncharacterized protein</fullName>
    </submittedName>
</protein>
<keyword evidence="1" id="KW-0472">Membrane</keyword>